<evidence type="ECO:0000256" key="1">
    <source>
        <dbReference type="SAM" id="SignalP"/>
    </source>
</evidence>
<protein>
    <recommendedName>
        <fullName evidence="4">Adhesin</fullName>
    </recommendedName>
</protein>
<dbReference type="RefSeq" id="WP_128765209.1">
    <property type="nucleotide sequence ID" value="NZ_JBHUOO010000003.1"/>
</dbReference>
<keyword evidence="3" id="KW-1185">Reference proteome</keyword>
<evidence type="ECO:0008006" key="4">
    <source>
        <dbReference type="Google" id="ProtNLM"/>
    </source>
</evidence>
<evidence type="ECO:0000313" key="3">
    <source>
        <dbReference type="Proteomes" id="UP000289859"/>
    </source>
</evidence>
<proteinExistence type="predicted"/>
<accession>A0A4Q0P8G3</accession>
<sequence>MFKPHFLLCLGFLFAVLNSGYSQKQILYTQPATDLEGVFVNSDEVFQIHVTSTNTNAIELKAEIEGETFETVLLDVHVENRLWVISTKRAPGYQKIDDKLAAHKVLSVVLKIKMPQNKELWVDSSLTSVELTGLFKFINLNLSSGDCKLNAFRGSGIINTLRGGIEVETEDNQIEAITRHGKLQVENNAYGSQHLNLKSVDGDIRVTQSE</sequence>
<feature type="signal peptide" evidence="1">
    <location>
        <begin position="1"/>
        <end position="24"/>
    </location>
</feature>
<dbReference type="OrthoDB" id="1144071at2"/>
<organism evidence="2 3">
    <name type="scientific">Leeuwenhoekiella polynyae</name>
    <dbReference type="NCBI Taxonomy" id="1550906"/>
    <lineage>
        <taxon>Bacteria</taxon>
        <taxon>Pseudomonadati</taxon>
        <taxon>Bacteroidota</taxon>
        <taxon>Flavobacteriia</taxon>
        <taxon>Flavobacteriales</taxon>
        <taxon>Flavobacteriaceae</taxon>
        <taxon>Leeuwenhoekiella</taxon>
    </lineage>
</organism>
<gene>
    <name evidence="2" type="ORF">DSM02_1728</name>
</gene>
<comment type="caution">
    <text evidence="2">The sequence shown here is derived from an EMBL/GenBank/DDBJ whole genome shotgun (WGS) entry which is preliminary data.</text>
</comment>
<dbReference type="EMBL" id="QOVK01000005">
    <property type="protein sequence ID" value="RXG23010.1"/>
    <property type="molecule type" value="Genomic_DNA"/>
</dbReference>
<dbReference type="Proteomes" id="UP000289859">
    <property type="component" value="Unassembled WGS sequence"/>
</dbReference>
<reference evidence="2 3" key="1">
    <citation type="submission" date="2018-07" db="EMBL/GenBank/DDBJ databases">
        <title>Leeuwenhoekiella genomics.</title>
        <authorList>
            <person name="Tahon G."/>
            <person name="Willems A."/>
        </authorList>
    </citation>
    <scope>NUCLEOTIDE SEQUENCE [LARGE SCALE GENOMIC DNA]</scope>
    <source>
        <strain evidence="2 3">LMG 29608</strain>
    </source>
</reference>
<dbReference type="AlphaFoldDB" id="A0A4Q0P8G3"/>
<evidence type="ECO:0000313" key="2">
    <source>
        <dbReference type="EMBL" id="RXG23010.1"/>
    </source>
</evidence>
<name>A0A4Q0P8G3_9FLAO</name>
<feature type="chain" id="PRO_5020379651" description="Adhesin" evidence="1">
    <location>
        <begin position="25"/>
        <end position="210"/>
    </location>
</feature>
<keyword evidence="1" id="KW-0732">Signal</keyword>